<comment type="caution">
    <text evidence="1">The sequence shown here is derived from an EMBL/GenBank/DDBJ whole genome shotgun (WGS) entry which is preliminary data.</text>
</comment>
<reference evidence="1 2" key="1">
    <citation type="submission" date="2017-03" db="EMBL/GenBank/DDBJ databases">
        <title>Genomes of endolithic fungi from Antarctica.</title>
        <authorList>
            <person name="Coleine C."/>
            <person name="Masonjones S."/>
            <person name="Stajich J.E."/>
        </authorList>
    </citation>
    <scope>NUCLEOTIDE SEQUENCE [LARGE SCALE GENOMIC DNA]</scope>
    <source>
        <strain evidence="1 2">CCFEE 5184</strain>
    </source>
</reference>
<dbReference type="Proteomes" id="UP000309340">
    <property type="component" value="Unassembled WGS sequence"/>
</dbReference>
<dbReference type="AlphaFoldDB" id="A0A4U0Y0V0"/>
<organism evidence="1 2">
    <name type="scientific">Friedmanniomyces simplex</name>
    <dbReference type="NCBI Taxonomy" id="329884"/>
    <lineage>
        <taxon>Eukaryota</taxon>
        <taxon>Fungi</taxon>
        <taxon>Dikarya</taxon>
        <taxon>Ascomycota</taxon>
        <taxon>Pezizomycotina</taxon>
        <taxon>Dothideomycetes</taxon>
        <taxon>Dothideomycetidae</taxon>
        <taxon>Mycosphaerellales</taxon>
        <taxon>Teratosphaeriaceae</taxon>
        <taxon>Friedmanniomyces</taxon>
    </lineage>
</organism>
<evidence type="ECO:0000313" key="2">
    <source>
        <dbReference type="Proteomes" id="UP000309340"/>
    </source>
</evidence>
<proteinExistence type="predicted"/>
<gene>
    <name evidence="1" type="ORF">B0A55_01277</name>
</gene>
<accession>A0A4U0Y0V0</accession>
<name>A0A4U0Y0V0_9PEZI</name>
<dbReference type="EMBL" id="NAJQ01000027">
    <property type="protein sequence ID" value="TKA82701.1"/>
    <property type="molecule type" value="Genomic_DNA"/>
</dbReference>
<evidence type="ECO:0000313" key="1">
    <source>
        <dbReference type="EMBL" id="TKA82701.1"/>
    </source>
</evidence>
<keyword evidence="2" id="KW-1185">Reference proteome</keyword>
<protein>
    <submittedName>
        <fullName evidence="1">Uncharacterized protein</fullName>
    </submittedName>
</protein>
<sequence length="123" mass="14058">MIRLRCFHLLIVDGAVPLGKEHGGGSDQDGTPEKGFKKFLEQQTPETETGTKQKQIRLDHDAVRKLAVQMYVYAYRHVKLVDGSFIANARVGRELTDKRRHPDPEFEAPLKHNLDATYTRIMN</sequence>